<dbReference type="InterPro" id="IPR013320">
    <property type="entry name" value="ConA-like_dom_sf"/>
</dbReference>
<keyword evidence="2" id="KW-0732">Signal</keyword>
<feature type="compositionally biased region" description="Low complexity" evidence="1">
    <location>
        <begin position="208"/>
        <end position="217"/>
    </location>
</feature>
<feature type="chain" id="PRO_5040466991" evidence="2">
    <location>
        <begin position="27"/>
        <end position="259"/>
    </location>
</feature>
<evidence type="ECO:0000313" key="4">
    <source>
        <dbReference type="Proteomes" id="UP000738349"/>
    </source>
</evidence>
<evidence type="ECO:0000256" key="2">
    <source>
        <dbReference type="SAM" id="SignalP"/>
    </source>
</evidence>
<evidence type="ECO:0000313" key="3">
    <source>
        <dbReference type="EMBL" id="KAH7127425.1"/>
    </source>
</evidence>
<dbReference type="PANTHER" id="PTHR38121:SF4">
    <property type="entry name" value="GH16 DOMAIN-CONTAINING PROTEIN-RELATED"/>
    <property type="match status" value="1"/>
</dbReference>
<dbReference type="PANTHER" id="PTHR38121">
    <property type="entry name" value="GH16 DOMAIN-CONTAINING PROTEIN"/>
    <property type="match status" value="1"/>
</dbReference>
<reference evidence="3" key="1">
    <citation type="journal article" date="2021" name="Nat. Commun.">
        <title>Genetic determinants of endophytism in the Arabidopsis root mycobiome.</title>
        <authorList>
            <person name="Mesny F."/>
            <person name="Miyauchi S."/>
            <person name="Thiergart T."/>
            <person name="Pickel B."/>
            <person name="Atanasova L."/>
            <person name="Karlsson M."/>
            <person name="Huettel B."/>
            <person name="Barry K.W."/>
            <person name="Haridas S."/>
            <person name="Chen C."/>
            <person name="Bauer D."/>
            <person name="Andreopoulos W."/>
            <person name="Pangilinan J."/>
            <person name="LaButti K."/>
            <person name="Riley R."/>
            <person name="Lipzen A."/>
            <person name="Clum A."/>
            <person name="Drula E."/>
            <person name="Henrissat B."/>
            <person name="Kohler A."/>
            <person name="Grigoriev I.V."/>
            <person name="Martin F.M."/>
            <person name="Hacquard S."/>
        </authorList>
    </citation>
    <scope>NUCLEOTIDE SEQUENCE</scope>
    <source>
        <strain evidence="3">MPI-CAGE-AT-0147</strain>
    </source>
</reference>
<proteinExistence type="predicted"/>
<dbReference type="AlphaFoldDB" id="A0A9P9DVS2"/>
<keyword evidence="4" id="KW-1185">Reference proteome</keyword>
<protein>
    <submittedName>
        <fullName evidence="3">Uncharacterized protein</fullName>
    </submittedName>
</protein>
<gene>
    <name evidence="3" type="ORF">EDB81DRAFT_860294</name>
</gene>
<feature type="signal peptide" evidence="2">
    <location>
        <begin position="1"/>
        <end position="26"/>
    </location>
</feature>
<dbReference type="Proteomes" id="UP000738349">
    <property type="component" value="Unassembled WGS sequence"/>
</dbReference>
<accession>A0A9P9DVS2</accession>
<organism evidence="3 4">
    <name type="scientific">Dactylonectria macrodidyma</name>
    <dbReference type="NCBI Taxonomy" id="307937"/>
    <lineage>
        <taxon>Eukaryota</taxon>
        <taxon>Fungi</taxon>
        <taxon>Dikarya</taxon>
        <taxon>Ascomycota</taxon>
        <taxon>Pezizomycotina</taxon>
        <taxon>Sordariomycetes</taxon>
        <taxon>Hypocreomycetidae</taxon>
        <taxon>Hypocreales</taxon>
        <taxon>Nectriaceae</taxon>
        <taxon>Dactylonectria</taxon>
    </lineage>
</organism>
<comment type="caution">
    <text evidence="3">The sequence shown here is derived from an EMBL/GenBank/DDBJ whole genome shotgun (WGS) entry which is preliminary data.</text>
</comment>
<dbReference type="CDD" id="cd00413">
    <property type="entry name" value="Glyco_hydrolase_16"/>
    <property type="match status" value="1"/>
</dbReference>
<name>A0A9P9DVS2_9HYPO</name>
<dbReference type="OrthoDB" id="4388755at2759"/>
<sequence length="259" mass="28505">MRPFSGLSSCLIHVLSILWSAPCVHAVDNADCGCFLINGSVPTYRYYANHMFLEFTSLSQYAGIPDVVNNESTAHLAPPSSDCFVHDNWTSIWDIQTWDNSYGPVEGLSNDAHVLMVNSRSNVYIEENRDADAASDTYMTLRTQRLPGFQTASEFQSFEANYHFVSMRMLARTVGSAGAGTGMYTYRDESGKLADIQESDTEILTNGPRNKSSTRTSPPTPKTAVSFQTRPGMLLHQTGRSGLSIVRTGLPRGKLACKP</sequence>
<evidence type="ECO:0000256" key="1">
    <source>
        <dbReference type="SAM" id="MobiDB-lite"/>
    </source>
</evidence>
<dbReference type="EMBL" id="JAGMUV010000019">
    <property type="protein sequence ID" value="KAH7127425.1"/>
    <property type="molecule type" value="Genomic_DNA"/>
</dbReference>
<feature type="region of interest" description="Disordered" evidence="1">
    <location>
        <begin position="200"/>
        <end position="232"/>
    </location>
</feature>
<dbReference type="SUPFAM" id="SSF49899">
    <property type="entry name" value="Concanavalin A-like lectins/glucanases"/>
    <property type="match status" value="1"/>
</dbReference>